<dbReference type="PRINTS" id="PR00173">
    <property type="entry name" value="EDTRNSPORT"/>
</dbReference>
<dbReference type="SUPFAM" id="SSF50182">
    <property type="entry name" value="Sm-like ribonucleoproteins"/>
    <property type="match status" value="1"/>
</dbReference>
<evidence type="ECO:0000256" key="1">
    <source>
        <dbReference type="ARBA" id="ARBA00004651"/>
    </source>
</evidence>
<dbReference type="Proteomes" id="UP001595756">
    <property type="component" value="Unassembled WGS sequence"/>
</dbReference>
<evidence type="ECO:0000256" key="8">
    <source>
        <dbReference type="SAM" id="Phobius"/>
    </source>
</evidence>
<dbReference type="Gene3D" id="1.10.287.1260">
    <property type="match status" value="1"/>
</dbReference>
<feature type="transmembrane region" description="Helical" evidence="8">
    <location>
        <begin position="20"/>
        <end position="40"/>
    </location>
</feature>
<evidence type="ECO:0000256" key="5">
    <source>
        <dbReference type="ARBA" id="ARBA00022989"/>
    </source>
</evidence>
<feature type="domain" description="Mechanosensitive ion channel MscS C-terminal" evidence="10">
    <location>
        <begin position="269"/>
        <end position="350"/>
    </location>
</feature>
<keyword evidence="4 8" id="KW-0812">Transmembrane</keyword>
<accession>A0ABV8RWS0</accession>
<organism evidence="12 13">
    <name type="scientific">Castellaniella hirudinis</name>
    <dbReference type="NCBI Taxonomy" id="1144617"/>
    <lineage>
        <taxon>Bacteria</taxon>
        <taxon>Pseudomonadati</taxon>
        <taxon>Pseudomonadota</taxon>
        <taxon>Betaproteobacteria</taxon>
        <taxon>Burkholderiales</taxon>
        <taxon>Alcaligenaceae</taxon>
        <taxon>Castellaniella</taxon>
    </lineage>
</organism>
<dbReference type="InterPro" id="IPR045042">
    <property type="entry name" value="YnaI-like"/>
</dbReference>
<keyword evidence="13" id="KW-1185">Reference proteome</keyword>
<dbReference type="InterPro" id="IPR049278">
    <property type="entry name" value="MS_channel_C"/>
</dbReference>
<keyword evidence="3" id="KW-1003">Cell membrane</keyword>
<evidence type="ECO:0000313" key="13">
    <source>
        <dbReference type="Proteomes" id="UP001595756"/>
    </source>
</evidence>
<evidence type="ECO:0000259" key="10">
    <source>
        <dbReference type="Pfam" id="PF21082"/>
    </source>
</evidence>
<dbReference type="PANTHER" id="PTHR43634">
    <property type="entry name" value="OW CONDUCTANCE MECHANOSENSITIVE CHANNEL"/>
    <property type="match status" value="1"/>
</dbReference>
<dbReference type="InterPro" id="IPR010920">
    <property type="entry name" value="LSM_dom_sf"/>
</dbReference>
<comment type="subcellular location">
    <subcellularLocation>
        <location evidence="1">Cell membrane</location>
        <topology evidence="1">Multi-pass membrane protein</topology>
    </subcellularLocation>
</comment>
<feature type="transmembrane region" description="Helical" evidence="8">
    <location>
        <begin position="154"/>
        <end position="176"/>
    </location>
</feature>
<dbReference type="RefSeq" id="WP_376811859.1">
    <property type="nucleotide sequence ID" value="NZ_JBHSDY010000002.1"/>
</dbReference>
<feature type="region of interest" description="Disordered" evidence="7">
    <location>
        <begin position="362"/>
        <end position="390"/>
    </location>
</feature>
<comment type="caution">
    <text evidence="12">The sequence shown here is derived from an EMBL/GenBank/DDBJ whole genome shotgun (WGS) entry which is preliminary data.</text>
</comment>
<evidence type="ECO:0000313" key="12">
    <source>
        <dbReference type="EMBL" id="MFC4297307.1"/>
    </source>
</evidence>
<evidence type="ECO:0000259" key="11">
    <source>
        <dbReference type="Pfam" id="PF21088"/>
    </source>
</evidence>
<keyword evidence="5 8" id="KW-1133">Transmembrane helix</keyword>
<name>A0ABV8RWS0_9BURK</name>
<dbReference type="SUPFAM" id="SSF82689">
    <property type="entry name" value="Mechanosensitive channel protein MscS (YggB), C-terminal domain"/>
    <property type="match status" value="1"/>
</dbReference>
<dbReference type="InterPro" id="IPR049142">
    <property type="entry name" value="MS_channel_1st"/>
</dbReference>
<dbReference type="SUPFAM" id="SSF82861">
    <property type="entry name" value="Mechanosensitive channel protein MscS (YggB), transmembrane region"/>
    <property type="match status" value="1"/>
</dbReference>
<evidence type="ECO:0000256" key="7">
    <source>
        <dbReference type="SAM" id="MobiDB-lite"/>
    </source>
</evidence>
<dbReference type="EMBL" id="JBHSDY010000002">
    <property type="protein sequence ID" value="MFC4297307.1"/>
    <property type="molecule type" value="Genomic_DNA"/>
</dbReference>
<dbReference type="PANTHER" id="PTHR43634:SF2">
    <property type="entry name" value="LOW CONDUCTANCE MECHANOSENSITIVE CHANNEL YNAI"/>
    <property type="match status" value="1"/>
</dbReference>
<dbReference type="Pfam" id="PF21088">
    <property type="entry name" value="MS_channel_1st"/>
    <property type="match status" value="1"/>
</dbReference>
<feature type="compositionally biased region" description="Pro residues" evidence="7">
    <location>
        <begin position="380"/>
        <end position="390"/>
    </location>
</feature>
<dbReference type="InterPro" id="IPR023408">
    <property type="entry name" value="MscS_beta-dom_sf"/>
</dbReference>
<dbReference type="Gene3D" id="3.30.70.100">
    <property type="match status" value="1"/>
</dbReference>
<dbReference type="Pfam" id="PF21082">
    <property type="entry name" value="MS_channel_3rd"/>
    <property type="match status" value="1"/>
</dbReference>
<evidence type="ECO:0000256" key="3">
    <source>
        <dbReference type="ARBA" id="ARBA00022475"/>
    </source>
</evidence>
<feature type="transmembrane region" description="Helical" evidence="8">
    <location>
        <begin position="95"/>
        <end position="117"/>
    </location>
</feature>
<evidence type="ECO:0000256" key="2">
    <source>
        <dbReference type="ARBA" id="ARBA00008017"/>
    </source>
</evidence>
<feature type="transmembrane region" description="Helical" evidence="8">
    <location>
        <begin position="182"/>
        <end position="203"/>
    </location>
</feature>
<dbReference type="InterPro" id="IPR006685">
    <property type="entry name" value="MscS_channel_2nd"/>
</dbReference>
<dbReference type="InterPro" id="IPR011066">
    <property type="entry name" value="MscS_channel_C_sf"/>
</dbReference>
<comment type="similarity">
    <text evidence="2">Belongs to the MscS (TC 1.A.23) family.</text>
</comment>
<feature type="domain" description="Mechanosensitive ion channel transmembrane helices 2/3" evidence="11">
    <location>
        <begin position="148"/>
        <end position="189"/>
    </location>
</feature>
<feature type="transmembrane region" description="Helical" evidence="8">
    <location>
        <begin position="61"/>
        <end position="83"/>
    </location>
</feature>
<feature type="domain" description="Mechanosensitive ion channel MscS" evidence="9">
    <location>
        <begin position="191"/>
        <end position="259"/>
    </location>
</feature>
<reference evidence="13" key="1">
    <citation type="journal article" date="2019" name="Int. J. Syst. Evol. Microbiol.">
        <title>The Global Catalogue of Microorganisms (GCM) 10K type strain sequencing project: providing services to taxonomists for standard genome sequencing and annotation.</title>
        <authorList>
            <consortium name="The Broad Institute Genomics Platform"/>
            <consortium name="The Broad Institute Genome Sequencing Center for Infectious Disease"/>
            <person name="Wu L."/>
            <person name="Ma J."/>
        </authorList>
    </citation>
    <scope>NUCLEOTIDE SEQUENCE [LARGE SCALE GENOMIC DNA]</scope>
    <source>
        <strain evidence="13">CGMCC 1.19029</strain>
    </source>
</reference>
<gene>
    <name evidence="12" type="ORF">ACFO0J_04540</name>
</gene>
<protein>
    <submittedName>
        <fullName evidence="12">Mechanosensitive ion channel family protein</fullName>
    </submittedName>
</protein>
<dbReference type="Pfam" id="PF00924">
    <property type="entry name" value="MS_channel_2nd"/>
    <property type="match status" value="1"/>
</dbReference>
<dbReference type="Gene3D" id="2.30.30.60">
    <property type="match status" value="1"/>
</dbReference>
<evidence type="ECO:0000256" key="4">
    <source>
        <dbReference type="ARBA" id="ARBA00022692"/>
    </source>
</evidence>
<evidence type="ECO:0000256" key="6">
    <source>
        <dbReference type="ARBA" id="ARBA00023136"/>
    </source>
</evidence>
<sequence>MISSFLTQLTVIYHEWRTVIQVFAVVLGSLLAGGLLRFALERIARRLHPVRHAWGHGLLAGASLPVQMLVWVQGIALAGQILLRDADGDLAKDSLLSHGLAPIRDVGVILAVMWLLLRAINRIQDNLLLRAREHGRELDPTAADAIGKLTKASVVITAILMMMQALGFSIAGLLAFGGMGGIAVGFAAQSLVANLLGGLTIFASRPFKVGEYIIIPGTDLMGGVEHIGWRATRLIGFDCKPFYVPNAMFNTQPVINHTRMTSRRIMEDIHLRYADIGAVPAIVADTRDMLRQHPGVKHDFFAFNFSSCGTFSLKLSLYAFTVSTDYNDYMNVQEDVLLKIADIIRRHGAQLAGPVSTVEMPQLGAPARGPGGSETGGTLPPMPPPLPSAG</sequence>
<evidence type="ECO:0000259" key="9">
    <source>
        <dbReference type="Pfam" id="PF00924"/>
    </source>
</evidence>
<keyword evidence="6 8" id="KW-0472">Membrane</keyword>
<dbReference type="InterPro" id="IPR011014">
    <property type="entry name" value="MscS_channel_TM-2"/>
</dbReference>
<proteinExistence type="inferred from homology"/>